<protein>
    <submittedName>
        <fullName evidence="2">Uncharacterized protein</fullName>
    </submittedName>
</protein>
<proteinExistence type="predicted"/>
<dbReference type="AlphaFoldDB" id="A0A381TX75"/>
<name>A0A381TX75_9ZZZZ</name>
<feature type="transmembrane region" description="Helical" evidence="1">
    <location>
        <begin position="60"/>
        <end position="76"/>
    </location>
</feature>
<keyword evidence="1" id="KW-0812">Transmembrane</keyword>
<reference evidence="2" key="1">
    <citation type="submission" date="2018-05" db="EMBL/GenBank/DDBJ databases">
        <authorList>
            <person name="Lanie J.A."/>
            <person name="Ng W.-L."/>
            <person name="Kazmierczak K.M."/>
            <person name="Andrzejewski T.M."/>
            <person name="Davidsen T.M."/>
            <person name="Wayne K.J."/>
            <person name="Tettelin H."/>
            <person name="Glass J.I."/>
            <person name="Rusch D."/>
            <person name="Podicherti R."/>
            <person name="Tsui H.-C.T."/>
            <person name="Winkler M.E."/>
        </authorList>
    </citation>
    <scope>NUCLEOTIDE SEQUENCE</scope>
</reference>
<evidence type="ECO:0000256" key="1">
    <source>
        <dbReference type="SAM" id="Phobius"/>
    </source>
</evidence>
<dbReference type="EMBL" id="UINC01005294">
    <property type="protein sequence ID" value="SVA20394.1"/>
    <property type="molecule type" value="Genomic_DNA"/>
</dbReference>
<keyword evidence="1" id="KW-0472">Membrane</keyword>
<keyword evidence="1" id="KW-1133">Transmembrane helix</keyword>
<organism evidence="2">
    <name type="scientific">marine metagenome</name>
    <dbReference type="NCBI Taxonomy" id="408172"/>
    <lineage>
        <taxon>unclassified sequences</taxon>
        <taxon>metagenomes</taxon>
        <taxon>ecological metagenomes</taxon>
    </lineage>
</organism>
<sequence>MGAKTYGWLIFTWMVMMFLDAIGSGTTNAEYSSNANIALSLNVLKMYNIGFISIPLPNVGWFSAVYALASWQFWYFDNTFGTMMRLFVGIPVMGILMYGLITSVMPVIISGASAVLTFISNSLSGLSSFFRIGG</sequence>
<feature type="transmembrane region" description="Helical" evidence="1">
    <location>
        <begin position="6"/>
        <end position="23"/>
    </location>
</feature>
<feature type="transmembrane region" description="Helical" evidence="1">
    <location>
        <begin position="83"/>
        <end position="101"/>
    </location>
</feature>
<evidence type="ECO:0000313" key="2">
    <source>
        <dbReference type="EMBL" id="SVA20394.1"/>
    </source>
</evidence>
<gene>
    <name evidence="2" type="ORF">METZ01_LOCUS73248</name>
</gene>
<accession>A0A381TX75</accession>